<keyword evidence="2" id="KW-0472">Membrane</keyword>
<reference evidence="3 4" key="1">
    <citation type="journal article" date="2017" name="ISME J.">
        <title>Potential for microbial H2 and metal transformations associated with novel bacteria and archaea in deep terrestrial subsurface sediments.</title>
        <authorList>
            <person name="Hernsdorf A.W."/>
            <person name="Amano Y."/>
            <person name="Miyakawa K."/>
            <person name="Ise K."/>
            <person name="Suzuki Y."/>
            <person name="Anantharaman K."/>
            <person name="Probst A."/>
            <person name="Burstein D."/>
            <person name="Thomas B.C."/>
            <person name="Banfield J.F."/>
        </authorList>
    </citation>
    <scope>NUCLEOTIDE SEQUENCE [LARGE SCALE GENOMIC DNA]</scope>
    <source>
        <strain evidence="3">HGW-Wallbacteria-1</strain>
    </source>
</reference>
<organism evidence="3 4">
    <name type="scientific">Candidatus Wallbacteria bacterium HGW-Wallbacteria-1</name>
    <dbReference type="NCBI Taxonomy" id="2013854"/>
    <lineage>
        <taxon>Bacteria</taxon>
        <taxon>Candidatus Walliibacteriota</taxon>
    </lineage>
</organism>
<dbReference type="NCBIfam" id="NF008528">
    <property type="entry name" value="PRK11463.1-2"/>
    <property type="match status" value="1"/>
</dbReference>
<evidence type="ECO:0008006" key="5">
    <source>
        <dbReference type="Google" id="ProtNLM"/>
    </source>
</evidence>
<feature type="compositionally biased region" description="Basic and acidic residues" evidence="1">
    <location>
        <begin position="177"/>
        <end position="191"/>
    </location>
</feature>
<accession>A0A2N1PPR1</accession>
<sequence>MSFIAYFFLAVVVLSCSELYLLVEVASRFSFAVAFILCALTGIAGGAMVRHQGLKTLSEIAGSLSEGKVPALEIISGLMLLIIGAFLMVPGFITDTLGLLLLIPVLRMAVADRILNRFMKLVESGTMKFKSNFSFGFGLGSFPFNVASSENLNEFADPEMRDGQIIDIESFETEPPDESKMIESSDSRHDI</sequence>
<keyword evidence="2" id="KW-1133">Transmembrane helix</keyword>
<dbReference type="InterPro" id="IPR007313">
    <property type="entry name" value="FxsA"/>
</dbReference>
<gene>
    <name evidence="3" type="ORF">CVV64_10195</name>
</gene>
<dbReference type="PANTHER" id="PTHR35335">
    <property type="entry name" value="UPF0716 PROTEIN FXSA"/>
    <property type="match status" value="1"/>
</dbReference>
<dbReference type="GO" id="GO:0016020">
    <property type="term" value="C:membrane"/>
    <property type="evidence" value="ECO:0007669"/>
    <property type="project" value="InterPro"/>
</dbReference>
<feature type="transmembrane region" description="Helical" evidence="2">
    <location>
        <begin position="92"/>
        <end position="110"/>
    </location>
</feature>
<dbReference type="EMBL" id="PGXC01000006">
    <property type="protein sequence ID" value="PKK90328.1"/>
    <property type="molecule type" value="Genomic_DNA"/>
</dbReference>
<keyword evidence="2" id="KW-0812">Transmembrane</keyword>
<dbReference type="Pfam" id="PF04186">
    <property type="entry name" value="FxsA"/>
    <property type="match status" value="1"/>
</dbReference>
<dbReference type="AlphaFoldDB" id="A0A2N1PPR1"/>
<feature type="region of interest" description="Disordered" evidence="1">
    <location>
        <begin position="172"/>
        <end position="191"/>
    </location>
</feature>
<dbReference type="PANTHER" id="PTHR35335:SF1">
    <property type="entry name" value="UPF0716 PROTEIN FXSA"/>
    <property type="match status" value="1"/>
</dbReference>
<dbReference type="Proteomes" id="UP000233256">
    <property type="component" value="Unassembled WGS sequence"/>
</dbReference>
<proteinExistence type="predicted"/>
<name>A0A2N1PPR1_9BACT</name>
<evidence type="ECO:0000256" key="2">
    <source>
        <dbReference type="SAM" id="Phobius"/>
    </source>
</evidence>
<comment type="caution">
    <text evidence="3">The sequence shown here is derived from an EMBL/GenBank/DDBJ whole genome shotgun (WGS) entry which is preliminary data.</text>
</comment>
<protein>
    <recommendedName>
        <fullName evidence="5">Membrane protein FxsA</fullName>
    </recommendedName>
</protein>
<evidence type="ECO:0000256" key="1">
    <source>
        <dbReference type="SAM" id="MobiDB-lite"/>
    </source>
</evidence>
<feature type="transmembrane region" description="Helical" evidence="2">
    <location>
        <begin position="29"/>
        <end position="49"/>
    </location>
</feature>
<evidence type="ECO:0000313" key="4">
    <source>
        <dbReference type="Proteomes" id="UP000233256"/>
    </source>
</evidence>
<evidence type="ECO:0000313" key="3">
    <source>
        <dbReference type="EMBL" id="PKK90328.1"/>
    </source>
</evidence>